<evidence type="ECO:0000256" key="1">
    <source>
        <dbReference type="ARBA" id="ARBA00001966"/>
    </source>
</evidence>
<accession>A0ABR7NAK5</accession>
<dbReference type="Pfam" id="PF01869">
    <property type="entry name" value="BcrAD_BadFG"/>
    <property type="match status" value="1"/>
</dbReference>
<dbReference type="InterPro" id="IPR002731">
    <property type="entry name" value="ATPase_BadF"/>
</dbReference>
<keyword evidence="4" id="KW-0411">Iron-sulfur</keyword>
<dbReference type="InterPro" id="IPR008275">
    <property type="entry name" value="CoA_E_activase_dom"/>
</dbReference>
<keyword evidence="3" id="KW-0408">Iron</keyword>
<evidence type="ECO:0000313" key="7">
    <source>
        <dbReference type="Proteomes" id="UP000657421"/>
    </source>
</evidence>
<keyword evidence="7" id="KW-1185">Reference proteome</keyword>
<dbReference type="Gene3D" id="3.30.420.40">
    <property type="match status" value="2"/>
</dbReference>
<evidence type="ECO:0000259" key="5">
    <source>
        <dbReference type="Pfam" id="PF01869"/>
    </source>
</evidence>
<dbReference type="EMBL" id="JACRSZ010000009">
    <property type="protein sequence ID" value="MBC8573423.1"/>
    <property type="molecule type" value="Genomic_DNA"/>
</dbReference>
<name>A0ABR7NAK5_9FIRM</name>
<dbReference type="SUPFAM" id="SSF53067">
    <property type="entry name" value="Actin-like ATPase domain"/>
    <property type="match status" value="1"/>
</dbReference>
<organism evidence="6 7">
    <name type="scientific">Jingyaoa shaoxingensis</name>
    <dbReference type="NCBI Taxonomy" id="2763671"/>
    <lineage>
        <taxon>Bacteria</taxon>
        <taxon>Bacillati</taxon>
        <taxon>Bacillota</taxon>
        <taxon>Clostridia</taxon>
        <taxon>Lachnospirales</taxon>
        <taxon>Lachnospiraceae</taxon>
        <taxon>Jingyaoa</taxon>
    </lineage>
</organism>
<protein>
    <recommendedName>
        <fullName evidence="5">ATPase BadF/BadG/BcrA/BcrD type domain-containing protein</fullName>
    </recommendedName>
</protein>
<evidence type="ECO:0000313" key="6">
    <source>
        <dbReference type="EMBL" id="MBC8573423.1"/>
    </source>
</evidence>
<evidence type="ECO:0000256" key="2">
    <source>
        <dbReference type="ARBA" id="ARBA00022723"/>
    </source>
</evidence>
<evidence type="ECO:0000256" key="4">
    <source>
        <dbReference type="ARBA" id="ARBA00023014"/>
    </source>
</evidence>
<gene>
    <name evidence="6" type="ORF">H8716_10070</name>
</gene>
<dbReference type="PANTHER" id="PTHR32329:SF2">
    <property type="entry name" value="BIFUNCTIONAL PROTEIN [INCLUDES 2-HYDROXYACYL-COA DEHYDRATASE (N-TER) AND ITS ACTIVATOR DOMAIN (C_TERM)"/>
    <property type="match status" value="1"/>
</dbReference>
<dbReference type="InterPro" id="IPR051805">
    <property type="entry name" value="Dehydratase_Activator_Redct"/>
</dbReference>
<sequence length="258" mass="28068">MVTLGLDSGSATTKAAVFDGEKIQKIYLEKTSDRPGKVIRDMYNQLYSPEIAMTVTTGYGRGLLEQADRKITEITCHGAGAAYLMPQCRAVIDIGGQDCKVMLLDEQGKVTDFLMNDKCAAGTGRFIEMTLGRVGARVEDLDEFVRGATPEKINSMCAVFAESEIVGLLAQEKKAGDILLGCLHSICKRTAIFAQKLIRENELIFFSGGLSQSKVIREILESYMKPAHIVTHELAQYTGAIGAAVLAYEKAGGKKTWS</sequence>
<reference evidence="6 7" key="1">
    <citation type="submission" date="2020-08" db="EMBL/GenBank/DDBJ databases">
        <title>Genome public.</title>
        <authorList>
            <person name="Liu C."/>
            <person name="Sun Q."/>
        </authorList>
    </citation>
    <scope>NUCLEOTIDE SEQUENCE [LARGE SCALE GENOMIC DNA]</scope>
    <source>
        <strain evidence="6 7">NSJ-46</strain>
    </source>
</reference>
<comment type="caution">
    <text evidence="6">The sequence shown here is derived from an EMBL/GenBank/DDBJ whole genome shotgun (WGS) entry which is preliminary data.</text>
</comment>
<dbReference type="RefSeq" id="WP_249308626.1">
    <property type="nucleotide sequence ID" value="NZ_JACRSZ010000009.1"/>
</dbReference>
<dbReference type="PANTHER" id="PTHR32329">
    <property type="entry name" value="BIFUNCTIONAL PROTEIN [INCLUDES 2-HYDROXYACYL-COA DEHYDRATASE (N-TER) AND ITS ACTIVATOR DOMAIN (C_TERM)-RELATED"/>
    <property type="match status" value="1"/>
</dbReference>
<keyword evidence="2" id="KW-0479">Metal-binding</keyword>
<comment type="cofactor">
    <cofactor evidence="1">
        <name>[4Fe-4S] cluster</name>
        <dbReference type="ChEBI" id="CHEBI:49883"/>
    </cofactor>
</comment>
<evidence type="ECO:0000256" key="3">
    <source>
        <dbReference type="ARBA" id="ARBA00023004"/>
    </source>
</evidence>
<dbReference type="Proteomes" id="UP000657421">
    <property type="component" value="Unassembled WGS sequence"/>
</dbReference>
<dbReference type="InterPro" id="IPR043129">
    <property type="entry name" value="ATPase_NBD"/>
</dbReference>
<proteinExistence type="predicted"/>
<feature type="domain" description="ATPase BadF/BadG/BcrA/BcrD type" evidence="5">
    <location>
        <begin position="4"/>
        <end position="247"/>
    </location>
</feature>
<dbReference type="NCBIfam" id="TIGR00241">
    <property type="entry name" value="CoA_E_activ"/>
    <property type="match status" value="1"/>
</dbReference>